<reference evidence="2 3" key="1">
    <citation type="journal article" date="2016" name="Sci. Rep.">
        <title>Metabolic traits of an uncultured archaeal lineage -MSBL1- from brine pools of the Red Sea.</title>
        <authorList>
            <person name="Mwirichia R."/>
            <person name="Alam I."/>
            <person name="Rashid M."/>
            <person name="Vinu M."/>
            <person name="Ba-Alawi W."/>
            <person name="Anthony Kamau A."/>
            <person name="Kamanda Ngugi D."/>
            <person name="Goker M."/>
            <person name="Klenk H.P."/>
            <person name="Bajic V."/>
            <person name="Stingl U."/>
        </authorList>
    </citation>
    <scope>NUCLEOTIDE SEQUENCE [LARGE SCALE GENOMIC DNA]</scope>
    <source>
        <strain evidence="2">SCGC-AAA382A03</strain>
    </source>
</reference>
<evidence type="ECO:0000313" key="3">
    <source>
        <dbReference type="Proteomes" id="UP000070549"/>
    </source>
</evidence>
<organism evidence="2 3">
    <name type="scientific">candidate division MSBL1 archaeon SCGC-AAA382A03</name>
    <dbReference type="NCBI Taxonomy" id="1698278"/>
    <lineage>
        <taxon>Archaea</taxon>
        <taxon>Methanobacteriati</taxon>
        <taxon>Methanobacteriota</taxon>
        <taxon>candidate division MSBL1</taxon>
    </lineage>
</organism>
<dbReference type="AlphaFoldDB" id="A0A133VCL3"/>
<feature type="domain" description="DUF1722" evidence="1">
    <location>
        <begin position="12"/>
        <end position="101"/>
    </location>
</feature>
<name>A0A133VCL3_9EURY</name>
<dbReference type="Pfam" id="PF08349">
    <property type="entry name" value="DUF1722"/>
    <property type="match status" value="1"/>
</dbReference>
<evidence type="ECO:0000259" key="1">
    <source>
        <dbReference type="Pfam" id="PF08349"/>
    </source>
</evidence>
<dbReference type="Proteomes" id="UP000070549">
    <property type="component" value="Unassembled WGS sequence"/>
</dbReference>
<gene>
    <name evidence="2" type="ORF">AKJ49_02315</name>
</gene>
<accession>A0A133VCL3</accession>
<dbReference type="EMBL" id="LHYC01000081">
    <property type="protein sequence ID" value="KXB04182.1"/>
    <property type="molecule type" value="Genomic_DNA"/>
</dbReference>
<sequence length="120" mass="14342">MDEELEEANTGEGIIGEYFDLMKEAFSRGFVSKNFEKLGNFVLNRYTDDISEEEIQQVEEILDMYKKNKIGPITVLSVFRNFALRFKDQFVLKQTVFEPFPYDLRPEFDEDRDKNFWKDD</sequence>
<proteinExistence type="predicted"/>
<protein>
    <recommendedName>
        <fullName evidence="1">DUF1722 domain-containing protein</fullName>
    </recommendedName>
</protein>
<keyword evidence="3" id="KW-1185">Reference proteome</keyword>
<evidence type="ECO:0000313" key="2">
    <source>
        <dbReference type="EMBL" id="KXB04182.1"/>
    </source>
</evidence>
<dbReference type="InterPro" id="IPR013560">
    <property type="entry name" value="DUF1722"/>
</dbReference>
<comment type="caution">
    <text evidence="2">The sequence shown here is derived from an EMBL/GenBank/DDBJ whole genome shotgun (WGS) entry which is preliminary data.</text>
</comment>